<evidence type="ECO:0000313" key="1">
    <source>
        <dbReference type="EMBL" id="MBB5190443.1"/>
    </source>
</evidence>
<proteinExistence type="predicted"/>
<sequence>MIAQLCLIAPATQASAILERLGMAGLGLPLFPAETPAALPPAPTPDSTLVLINPASMDIYLQHLAAARKAGWRMIDLAVNLQNPFGKTMGWMVAAGGSHDDFALATPVLDALAPAMPKAWLHAGGPGAGAFMNGIATSWATQSQSVWQWMLHALQQPSSSTFDLKSWQALMEQGMTRLQAEARQYLAADTDPFRPWFADQCALLLNPMTTESPARQLAYWFLAAQPATQA</sequence>
<evidence type="ECO:0000313" key="2">
    <source>
        <dbReference type="Proteomes" id="UP000543030"/>
    </source>
</evidence>
<comment type="caution">
    <text evidence="1">The sequence shown here is derived from an EMBL/GenBank/DDBJ whole genome shotgun (WGS) entry which is preliminary data.</text>
</comment>
<dbReference type="Proteomes" id="UP000543030">
    <property type="component" value="Unassembled WGS sequence"/>
</dbReference>
<dbReference type="EMBL" id="JACHHN010000002">
    <property type="protein sequence ID" value="MBB5190443.1"/>
    <property type="molecule type" value="Genomic_DNA"/>
</dbReference>
<keyword evidence="2" id="KW-1185">Reference proteome</keyword>
<reference evidence="1 2" key="1">
    <citation type="submission" date="2020-08" db="EMBL/GenBank/DDBJ databases">
        <title>Genomic Encyclopedia of Type Strains, Phase IV (KMG-IV): sequencing the most valuable type-strain genomes for metagenomic binning, comparative biology and taxonomic classification.</title>
        <authorList>
            <person name="Goeker M."/>
        </authorList>
    </citation>
    <scope>NUCLEOTIDE SEQUENCE [LARGE SCALE GENOMIC DNA]</scope>
    <source>
        <strain evidence="1 2">DSM 18233</strain>
    </source>
</reference>
<gene>
    <name evidence="1" type="ORF">HNQ50_001165</name>
</gene>
<protein>
    <submittedName>
        <fullName evidence="1">Uncharacterized protein</fullName>
    </submittedName>
</protein>
<organism evidence="1 2">
    <name type="scientific">Silvimonas terrae</name>
    <dbReference type="NCBI Taxonomy" id="300266"/>
    <lineage>
        <taxon>Bacteria</taxon>
        <taxon>Pseudomonadati</taxon>
        <taxon>Pseudomonadota</taxon>
        <taxon>Betaproteobacteria</taxon>
        <taxon>Neisseriales</taxon>
        <taxon>Chitinibacteraceae</taxon>
        <taxon>Silvimonas</taxon>
    </lineage>
</organism>
<dbReference type="RefSeq" id="WP_184098478.1">
    <property type="nucleotide sequence ID" value="NZ_JACHHN010000002.1"/>
</dbReference>
<name>A0A840RDJ5_9NEIS</name>
<accession>A0A840RDJ5</accession>
<dbReference type="AlphaFoldDB" id="A0A840RDJ5"/>